<organism evidence="2 3">
    <name type="scientific">Luteolibacter ambystomatis</name>
    <dbReference type="NCBI Taxonomy" id="2824561"/>
    <lineage>
        <taxon>Bacteria</taxon>
        <taxon>Pseudomonadati</taxon>
        <taxon>Verrucomicrobiota</taxon>
        <taxon>Verrucomicrobiia</taxon>
        <taxon>Verrucomicrobiales</taxon>
        <taxon>Verrucomicrobiaceae</taxon>
        <taxon>Luteolibacter</taxon>
    </lineage>
</organism>
<reference evidence="2" key="1">
    <citation type="submission" date="2021-04" db="EMBL/GenBank/DDBJ databases">
        <title>Luteolibacter sp. 32A isolated from the skin of an Anderson's salamander (Ambystoma andersonii).</title>
        <authorList>
            <person name="Spergser J."/>
            <person name="Busse H.-J."/>
        </authorList>
    </citation>
    <scope>NUCLEOTIDE SEQUENCE</scope>
    <source>
        <strain evidence="2">32A</strain>
    </source>
</reference>
<name>A0A975G5Y0_9BACT</name>
<proteinExistence type="predicted"/>
<accession>A0A975G5Y0</accession>
<dbReference type="AlphaFoldDB" id="A0A975G5Y0"/>
<feature type="compositionally biased region" description="Low complexity" evidence="1">
    <location>
        <begin position="327"/>
        <end position="345"/>
    </location>
</feature>
<evidence type="ECO:0000313" key="2">
    <source>
        <dbReference type="EMBL" id="QUE49563.1"/>
    </source>
</evidence>
<evidence type="ECO:0000256" key="1">
    <source>
        <dbReference type="SAM" id="MobiDB-lite"/>
    </source>
</evidence>
<dbReference type="RefSeq" id="WP_211629652.1">
    <property type="nucleotide sequence ID" value="NZ_CP073100.1"/>
</dbReference>
<protein>
    <submittedName>
        <fullName evidence="2">Uncharacterized protein</fullName>
    </submittedName>
</protein>
<dbReference type="KEGG" id="lamb:KBB96_11830"/>
<keyword evidence="3" id="KW-1185">Reference proteome</keyword>
<feature type="region of interest" description="Disordered" evidence="1">
    <location>
        <begin position="302"/>
        <end position="366"/>
    </location>
</feature>
<sequence>MPLYIVLPLVAAVVALIWWQGTLGYDFVSPPPEQKLAQARAEAARDFSGNAPADAPRRPAVNGQAEPVEPAPDTPQEPEIDLGNLETSPGLQSYAVETPKGSDHLVKLATALEAKGAFQRALLAWERVIDHAQPQPDPDSIAQALASVKRLRPTLPAWNIDPEDSIPIVIHAGTGQATATALKPILDDVAREIAVASKGILTVTVDIAVGKKMPNPTGPAPVALWISGAAKDAPATEALSFTVENPAHLRSQVFATVYGLVGGQLKRKTAYAPLSELPSGEDPVESLNCRITRLCWRELGAGLNLAPPPPPAPATPERRNEEPAPRPNRGNSTPNKPAKPATTPAKPAPRATPAPNPAPRSTRPTR</sequence>
<feature type="compositionally biased region" description="Pro residues" evidence="1">
    <location>
        <begin position="346"/>
        <end position="358"/>
    </location>
</feature>
<dbReference type="EMBL" id="CP073100">
    <property type="protein sequence ID" value="QUE49563.1"/>
    <property type="molecule type" value="Genomic_DNA"/>
</dbReference>
<evidence type="ECO:0000313" key="3">
    <source>
        <dbReference type="Proteomes" id="UP000676169"/>
    </source>
</evidence>
<gene>
    <name evidence="2" type="ORF">KBB96_11830</name>
</gene>
<dbReference type="Proteomes" id="UP000676169">
    <property type="component" value="Chromosome"/>
</dbReference>
<feature type="region of interest" description="Disordered" evidence="1">
    <location>
        <begin position="37"/>
        <end position="87"/>
    </location>
</feature>